<comment type="similarity">
    <text evidence="1">Belongs to the RNase H family.</text>
</comment>
<keyword evidence="1" id="KW-0540">Nuclease</keyword>
<sequence length="212" mass="23622">MAKNKQKYYVIWKGAKTGVFDSWTEAEALIKGVEKAQYKSFNTLKEAENAFKGNYWQAVQSSSNGVKSSSKTKASIGKPVMESISVDAACAGNPGILEYQGVETGTKRVLFAMGPFPEGTVNIGEFLAIVHGLAFLQKHNSELPIYSDSKTAIAWIKNKAIKTTLERNAGTEELFQLVDRAVLWLKNNKYPNKILKWETEFWGENPADYGRK</sequence>
<accession>A0A1I5YFB5</accession>
<dbReference type="InterPro" id="IPR009027">
    <property type="entry name" value="Ribosomal_bL9/RNase_H1_N"/>
</dbReference>
<feature type="binding site" evidence="2">
    <location>
        <position position="125"/>
    </location>
    <ligand>
        <name>Mg(2+)</name>
        <dbReference type="ChEBI" id="CHEBI:18420"/>
        <label>2</label>
    </ligand>
</feature>
<dbReference type="PROSITE" id="PS50879">
    <property type="entry name" value="RNASE_H_1"/>
    <property type="match status" value="1"/>
</dbReference>
<dbReference type="EMBL" id="FOXH01000018">
    <property type="protein sequence ID" value="SFQ42863.1"/>
    <property type="molecule type" value="Genomic_DNA"/>
</dbReference>
<dbReference type="SUPFAM" id="SSF53098">
    <property type="entry name" value="Ribonuclease H-like"/>
    <property type="match status" value="1"/>
</dbReference>
<dbReference type="Gene3D" id="3.30.420.10">
    <property type="entry name" value="Ribonuclease H-like superfamily/Ribonuclease H"/>
    <property type="match status" value="1"/>
</dbReference>
<comment type="function">
    <text evidence="1">Endonuclease that specifically degrades the RNA of RNA-DNA hybrids.</text>
</comment>
<dbReference type="GO" id="GO:0005737">
    <property type="term" value="C:cytoplasm"/>
    <property type="evidence" value="ECO:0007669"/>
    <property type="project" value="UniProtKB-SubCell"/>
</dbReference>
<dbReference type="OrthoDB" id="9811552at2"/>
<keyword evidence="1" id="KW-0963">Cytoplasm</keyword>
<dbReference type="EC" id="3.1.26.4" evidence="1"/>
<comment type="subcellular location">
    <subcellularLocation>
        <location evidence="1">Cytoplasm</location>
    </subcellularLocation>
</comment>
<evidence type="ECO:0000256" key="2">
    <source>
        <dbReference type="PIRSR" id="PIRSR037839-1"/>
    </source>
</evidence>
<dbReference type="InterPro" id="IPR012337">
    <property type="entry name" value="RNaseH-like_sf"/>
</dbReference>
<name>A0A1I5YFB5_9BACT</name>
<proteinExistence type="inferred from homology"/>
<feature type="binding site" evidence="2">
    <location>
        <position position="148"/>
    </location>
    <ligand>
        <name>Mg(2+)</name>
        <dbReference type="ChEBI" id="CHEBI:18420"/>
        <label>2</label>
    </ligand>
</feature>
<comment type="catalytic activity">
    <reaction evidence="1">
        <text>Endonucleolytic cleavage to 5'-phosphomonoester.</text>
        <dbReference type="EC" id="3.1.26.4"/>
    </reaction>
</comment>
<dbReference type="Pfam" id="PF01693">
    <property type="entry name" value="Cauli_VI"/>
    <property type="match status" value="1"/>
</dbReference>
<dbReference type="SUPFAM" id="SSF55658">
    <property type="entry name" value="L9 N-domain-like"/>
    <property type="match status" value="1"/>
</dbReference>
<evidence type="ECO:0000313" key="5">
    <source>
        <dbReference type="Proteomes" id="UP000199306"/>
    </source>
</evidence>
<evidence type="ECO:0000313" key="4">
    <source>
        <dbReference type="EMBL" id="SFQ42863.1"/>
    </source>
</evidence>
<feature type="binding site" evidence="2">
    <location>
        <position position="87"/>
    </location>
    <ligand>
        <name>Mg(2+)</name>
        <dbReference type="ChEBI" id="CHEBI:18420"/>
        <label>1</label>
    </ligand>
</feature>
<organism evidence="4 5">
    <name type="scientific">Pseudarcicella hirudinis</name>
    <dbReference type="NCBI Taxonomy" id="1079859"/>
    <lineage>
        <taxon>Bacteria</taxon>
        <taxon>Pseudomonadati</taxon>
        <taxon>Bacteroidota</taxon>
        <taxon>Cytophagia</taxon>
        <taxon>Cytophagales</taxon>
        <taxon>Flectobacillaceae</taxon>
        <taxon>Pseudarcicella</taxon>
    </lineage>
</organism>
<dbReference type="GO" id="GO:0046872">
    <property type="term" value="F:metal ion binding"/>
    <property type="evidence" value="ECO:0007669"/>
    <property type="project" value="UniProtKB-KW"/>
</dbReference>
<comment type="cofactor">
    <cofactor evidence="2">
        <name>Mn(2+)</name>
        <dbReference type="ChEBI" id="CHEBI:29035"/>
    </cofactor>
    <cofactor evidence="2">
        <name>Mg(2+)</name>
        <dbReference type="ChEBI" id="CHEBI:18420"/>
    </cofactor>
    <text evidence="2">Binds 2 metal ions per subunit. Manganese or magnesium.</text>
</comment>
<evidence type="ECO:0000256" key="1">
    <source>
        <dbReference type="PIRNR" id="PIRNR037839"/>
    </source>
</evidence>
<dbReference type="GO" id="GO:0003676">
    <property type="term" value="F:nucleic acid binding"/>
    <property type="evidence" value="ECO:0007669"/>
    <property type="project" value="UniProtKB-UniRule"/>
</dbReference>
<keyword evidence="1" id="KW-0255">Endonuclease</keyword>
<protein>
    <recommendedName>
        <fullName evidence="1">Ribonuclease H</fullName>
        <ecNumber evidence="1">3.1.26.4</ecNumber>
    </recommendedName>
</protein>
<keyword evidence="2" id="KW-0464">Manganese</keyword>
<evidence type="ECO:0000259" key="3">
    <source>
        <dbReference type="PROSITE" id="PS50879"/>
    </source>
</evidence>
<dbReference type="GO" id="GO:0004523">
    <property type="term" value="F:RNA-DNA hybrid ribonuclease activity"/>
    <property type="evidence" value="ECO:0007669"/>
    <property type="project" value="UniProtKB-UniRule"/>
</dbReference>
<keyword evidence="1 2" id="KW-0460">Magnesium</keyword>
<keyword evidence="1 2" id="KW-0479">Metal-binding</keyword>
<dbReference type="PIRSF" id="PIRSF037839">
    <property type="entry name" value="Ribonuclease_H"/>
    <property type="match status" value="1"/>
</dbReference>
<keyword evidence="1" id="KW-0378">Hydrolase</keyword>
<dbReference type="InterPro" id="IPR017290">
    <property type="entry name" value="RNase_H_bac"/>
</dbReference>
<feature type="binding site" evidence="2">
    <location>
        <position position="208"/>
    </location>
    <ligand>
        <name>Mg(2+)</name>
        <dbReference type="ChEBI" id="CHEBI:18420"/>
        <label>1</label>
    </ligand>
</feature>
<dbReference type="Proteomes" id="UP000199306">
    <property type="component" value="Unassembled WGS sequence"/>
</dbReference>
<dbReference type="RefSeq" id="WP_092019446.1">
    <property type="nucleotide sequence ID" value="NZ_FOXH01000018.1"/>
</dbReference>
<dbReference type="InterPro" id="IPR037056">
    <property type="entry name" value="RNase_H1_N_sf"/>
</dbReference>
<dbReference type="InterPro" id="IPR036397">
    <property type="entry name" value="RNaseH_sf"/>
</dbReference>
<dbReference type="Gene3D" id="3.40.970.10">
    <property type="entry name" value="Ribonuclease H1, N-terminal domain"/>
    <property type="match status" value="1"/>
</dbReference>
<gene>
    <name evidence="4" type="ORF">SAMN04515674_11886</name>
</gene>
<reference evidence="4 5" key="1">
    <citation type="submission" date="2016-10" db="EMBL/GenBank/DDBJ databases">
        <authorList>
            <person name="de Groot N.N."/>
        </authorList>
    </citation>
    <scope>NUCLEOTIDE SEQUENCE [LARGE SCALE GENOMIC DNA]</scope>
    <source>
        <strain evidence="5">E92,LMG 26720,CCM 7988</strain>
    </source>
</reference>
<feature type="domain" description="RNase H type-1" evidence="3">
    <location>
        <begin position="78"/>
        <end position="212"/>
    </location>
</feature>
<dbReference type="InterPro" id="IPR002156">
    <property type="entry name" value="RNaseH_domain"/>
</dbReference>
<dbReference type="STRING" id="1079859.SAMN04515674_11886"/>
<dbReference type="InterPro" id="IPR011320">
    <property type="entry name" value="RNase_H1_N"/>
</dbReference>
<dbReference type="AlphaFoldDB" id="A0A1I5YFB5"/>
<keyword evidence="5" id="KW-1185">Reference proteome</keyword>